<dbReference type="PANTHER" id="PTHR15856:SF27">
    <property type="entry name" value="PHD FINGER PROTEIN 20"/>
    <property type="match status" value="1"/>
</dbReference>
<proteinExistence type="predicted"/>
<dbReference type="SUPFAM" id="SSF54160">
    <property type="entry name" value="Chromo domain-like"/>
    <property type="match status" value="1"/>
</dbReference>
<dbReference type="Proteomes" id="UP000472263">
    <property type="component" value="Chromosome 7"/>
</dbReference>
<evidence type="ECO:0000313" key="4">
    <source>
        <dbReference type="Ensembl" id="ENSMMDP00005011353.1"/>
    </source>
</evidence>
<dbReference type="GO" id="GO:0006357">
    <property type="term" value="P:regulation of transcription by RNA polymerase II"/>
    <property type="evidence" value="ECO:0007669"/>
    <property type="project" value="TreeGrafter"/>
</dbReference>
<dbReference type="InterPro" id="IPR016197">
    <property type="entry name" value="Chromo-like_dom_sf"/>
</dbReference>
<name>A0A667XBB4_9TELE</name>
<dbReference type="Pfam" id="PF02820">
    <property type="entry name" value="MBT"/>
    <property type="match status" value="1"/>
</dbReference>
<keyword evidence="3" id="KW-0539">Nucleus</keyword>
<comment type="subcellular location">
    <subcellularLocation>
        <location evidence="1">Nucleus</location>
    </subcellularLocation>
</comment>
<reference evidence="4" key="1">
    <citation type="submission" date="2019-06" db="EMBL/GenBank/DDBJ databases">
        <authorList>
            <consortium name="Wellcome Sanger Institute Data Sharing"/>
        </authorList>
    </citation>
    <scope>NUCLEOTIDE SEQUENCE [LARGE SCALE GENOMIC DNA]</scope>
</reference>
<accession>A0A667XBB4</accession>
<dbReference type="SUPFAM" id="SSF63748">
    <property type="entry name" value="Tudor/PWWP/MBT"/>
    <property type="match status" value="1"/>
</dbReference>
<dbReference type="Ensembl" id="ENSMMDT00005011698.1">
    <property type="protein sequence ID" value="ENSMMDP00005011353.1"/>
    <property type="gene ID" value="ENSMMDG00005006121.1"/>
</dbReference>
<dbReference type="InterPro" id="IPR043449">
    <property type="entry name" value="PHF20-like"/>
</dbReference>
<dbReference type="GO" id="GO:0044545">
    <property type="term" value="C:NSL complex"/>
    <property type="evidence" value="ECO:0007669"/>
    <property type="project" value="TreeGrafter"/>
</dbReference>
<evidence type="ECO:0000256" key="3">
    <source>
        <dbReference type="ARBA" id="ARBA00023242"/>
    </source>
</evidence>
<evidence type="ECO:0000256" key="2">
    <source>
        <dbReference type="ARBA" id="ARBA00022737"/>
    </source>
</evidence>
<organism evidence="4 5">
    <name type="scientific">Myripristis murdjan</name>
    <name type="common">pinecone soldierfish</name>
    <dbReference type="NCBI Taxonomy" id="586833"/>
    <lineage>
        <taxon>Eukaryota</taxon>
        <taxon>Metazoa</taxon>
        <taxon>Chordata</taxon>
        <taxon>Craniata</taxon>
        <taxon>Vertebrata</taxon>
        <taxon>Euteleostomi</taxon>
        <taxon>Actinopterygii</taxon>
        <taxon>Neopterygii</taxon>
        <taxon>Teleostei</taxon>
        <taxon>Neoteleostei</taxon>
        <taxon>Acanthomorphata</taxon>
        <taxon>Holocentriformes</taxon>
        <taxon>Holocentridae</taxon>
        <taxon>Myripristis</taxon>
    </lineage>
</organism>
<evidence type="ECO:0000313" key="5">
    <source>
        <dbReference type="Proteomes" id="UP000472263"/>
    </source>
</evidence>
<reference evidence="4" key="3">
    <citation type="submission" date="2025-09" db="UniProtKB">
        <authorList>
            <consortium name="Ensembl"/>
        </authorList>
    </citation>
    <scope>IDENTIFICATION</scope>
</reference>
<sequence length="138" mass="16392">MKTPPERSGITFEVGAQLEARDRHKNWYTASIEKIDYDKERVLIHYRQWSRRHDEWFPWSSPYLRPMERISLRRQGLRQPRPPPMFGSGSRVLACWTDCRFYPAKILRVNKDGECEEAKGQSHRPFLGTCRAPSSTRR</sequence>
<keyword evidence="5" id="KW-1185">Reference proteome</keyword>
<keyword evidence="2" id="KW-0677">Repeat</keyword>
<protein>
    <recommendedName>
        <fullName evidence="6">Tudor-knot domain-containing protein</fullName>
    </recommendedName>
</protein>
<dbReference type="AlphaFoldDB" id="A0A667XBB4"/>
<dbReference type="PANTHER" id="PTHR15856">
    <property type="entry name" value="PHD FINGER PROTEIN 20-RELATED"/>
    <property type="match status" value="1"/>
</dbReference>
<dbReference type="Gene3D" id="2.30.30.140">
    <property type="match status" value="2"/>
</dbReference>
<dbReference type="GeneTree" id="ENSGT00940000156477"/>
<dbReference type="CDD" id="cd20104">
    <property type="entry name" value="MBT_PHF20L1-like"/>
    <property type="match status" value="1"/>
</dbReference>
<evidence type="ECO:0000256" key="1">
    <source>
        <dbReference type="ARBA" id="ARBA00004123"/>
    </source>
</evidence>
<dbReference type="FunFam" id="2.30.30.140:FF:000049">
    <property type="entry name" value="PHD finger protein 20 (Predicted)"/>
    <property type="match status" value="1"/>
</dbReference>
<reference evidence="4" key="2">
    <citation type="submission" date="2025-08" db="UniProtKB">
        <authorList>
            <consortium name="Ensembl"/>
        </authorList>
    </citation>
    <scope>IDENTIFICATION</scope>
</reference>
<dbReference type="InterPro" id="IPR004092">
    <property type="entry name" value="Mbt"/>
</dbReference>
<dbReference type="InParanoid" id="A0A667XBB4"/>
<evidence type="ECO:0008006" key="6">
    <source>
        <dbReference type="Google" id="ProtNLM"/>
    </source>
</evidence>
<dbReference type="GO" id="GO:0071339">
    <property type="term" value="C:MLL1 complex"/>
    <property type="evidence" value="ECO:0007669"/>
    <property type="project" value="TreeGrafter"/>
</dbReference>